<feature type="domain" description="Beta-lactamase-related" evidence="3">
    <location>
        <begin position="18"/>
        <end position="348"/>
    </location>
</feature>
<evidence type="ECO:0000256" key="2">
    <source>
        <dbReference type="SAM" id="MobiDB-lite"/>
    </source>
</evidence>
<evidence type="ECO:0000256" key="1">
    <source>
        <dbReference type="ARBA" id="ARBA00038215"/>
    </source>
</evidence>
<keyword evidence="5" id="KW-1185">Reference proteome</keyword>
<dbReference type="Proteomes" id="UP001498476">
    <property type="component" value="Unassembled WGS sequence"/>
</dbReference>
<organism evidence="4 5">
    <name type="scientific">Neonectria punicea</name>
    <dbReference type="NCBI Taxonomy" id="979145"/>
    <lineage>
        <taxon>Eukaryota</taxon>
        <taxon>Fungi</taxon>
        <taxon>Dikarya</taxon>
        <taxon>Ascomycota</taxon>
        <taxon>Pezizomycotina</taxon>
        <taxon>Sordariomycetes</taxon>
        <taxon>Hypocreomycetidae</taxon>
        <taxon>Hypocreales</taxon>
        <taxon>Nectriaceae</taxon>
        <taxon>Neonectria</taxon>
    </lineage>
</organism>
<dbReference type="Pfam" id="PF00144">
    <property type="entry name" value="Beta-lactamase"/>
    <property type="match status" value="1"/>
</dbReference>
<comment type="similarity">
    <text evidence="1">Belongs to the peptidase S12 family.</text>
</comment>
<dbReference type="InterPro" id="IPR001466">
    <property type="entry name" value="Beta-lactam-related"/>
</dbReference>
<dbReference type="InterPro" id="IPR050491">
    <property type="entry name" value="AmpC-like"/>
</dbReference>
<dbReference type="PANTHER" id="PTHR46825">
    <property type="entry name" value="D-ALANYL-D-ALANINE-CARBOXYPEPTIDASE/ENDOPEPTIDASE AMPH"/>
    <property type="match status" value="1"/>
</dbReference>
<gene>
    <name evidence="4" type="ORF">QQX98_004393</name>
</gene>
<dbReference type="EMBL" id="JAZAVJ010000054">
    <property type="protein sequence ID" value="KAK7417737.1"/>
    <property type="molecule type" value="Genomic_DNA"/>
</dbReference>
<sequence>MGGTKVTDPFTPDLVDFIHETLDEWKLAGLAVAVVNGDDVFSKGFGYATLPDTPATPQTLWYAGSTTKAFTTATLAHLIESKKYPALAKGWQTPISSIIRDDFVTQDEWATNHLTLEDAASHRTGLSSNDTSILVDEDGRPWTVKDIVRNLRSFPLRAQPRTEFQYNNEGYATLSHVIEMVTGRRLEDVIKETIWKPLEMNSTYLNLQQAKDAPEHLSTGYFWDKKNKRYEAIPFLPTGIISGAGAVISNVEDYAKWIKCLFDEEKPLSKQVHQEIRTPRFIDNPNPADGMDVSLYGLAWWRTTINGNVVYWHSGSTTAHGALVYWFPALRYGVVILTNYPSPARQIIMRRLVEDKLGVPPNKRYDVAKDFREAQRKAEQDLENAPDNLFPKRPKEPRPPSVDIGQLSGKYHAPGFGTYSFVEDAASAHRVLVADRTDLLWKARIKLRHVSGDYWIAYVILLEGGRLPEEVLAAEFMFGVDGKPSELVITFPDRKVANGGKVSFKRIE</sequence>
<protein>
    <recommendedName>
        <fullName evidence="3">Beta-lactamase-related domain-containing protein</fullName>
    </recommendedName>
</protein>
<dbReference type="PANTHER" id="PTHR46825:SF9">
    <property type="entry name" value="BETA-LACTAMASE-RELATED DOMAIN-CONTAINING PROTEIN"/>
    <property type="match status" value="1"/>
</dbReference>
<evidence type="ECO:0000313" key="5">
    <source>
        <dbReference type="Proteomes" id="UP001498476"/>
    </source>
</evidence>
<name>A0ABR1HA29_9HYPO</name>
<feature type="region of interest" description="Disordered" evidence="2">
    <location>
        <begin position="376"/>
        <end position="404"/>
    </location>
</feature>
<proteinExistence type="inferred from homology"/>
<reference evidence="4 5" key="1">
    <citation type="journal article" date="2025" name="Microbiol. Resour. Announc.">
        <title>Draft genome sequences for Neonectria magnoliae and Neonectria punicea, canker pathogens of Liriodendron tulipifera and Acer saccharum in West Virginia.</title>
        <authorList>
            <person name="Petronek H.M."/>
            <person name="Kasson M.T."/>
            <person name="Metheny A.M."/>
            <person name="Stauder C.M."/>
            <person name="Lovett B."/>
            <person name="Lynch S.C."/>
            <person name="Garnas J.R."/>
            <person name="Kasson L.R."/>
            <person name="Stajich J.E."/>
        </authorList>
    </citation>
    <scope>NUCLEOTIDE SEQUENCE [LARGE SCALE GENOMIC DNA]</scope>
    <source>
        <strain evidence="4 5">NRRL 64653</strain>
    </source>
</reference>
<evidence type="ECO:0000259" key="3">
    <source>
        <dbReference type="Pfam" id="PF00144"/>
    </source>
</evidence>
<dbReference type="Gene3D" id="3.40.710.10">
    <property type="entry name" value="DD-peptidase/beta-lactamase superfamily"/>
    <property type="match status" value="1"/>
</dbReference>
<dbReference type="SUPFAM" id="SSF56601">
    <property type="entry name" value="beta-lactamase/transpeptidase-like"/>
    <property type="match status" value="1"/>
</dbReference>
<evidence type="ECO:0000313" key="4">
    <source>
        <dbReference type="EMBL" id="KAK7417737.1"/>
    </source>
</evidence>
<dbReference type="InterPro" id="IPR012338">
    <property type="entry name" value="Beta-lactam/transpept-like"/>
</dbReference>
<accession>A0ABR1HA29</accession>
<comment type="caution">
    <text evidence="4">The sequence shown here is derived from an EMBL/GenBank/DDBJ whole genome shotgun (WGS) entry which is preliminary data.</text>
</comment>